<sequence length="44" mass="4864">MKNYLTYIGTISFITLSVALVADIFIAFGIFILATAYGLFLEVE</sequence>
<evidence type="ECO:0000256" key="1">
    <source>
        <dbReference type="SAM" id="Phobius"/>
    </source>
</evidence>
<reference evidence="2" key="1">
    <citation type="submission" date="2023-07" db="EMBL/GenBank/DDBJ databases">
        <title>Genome content predicts the carbon catabolic preferences of heterotrophic bacteria.</title>
        <authorList>
            <person name="Gralka M."/>
        </authorList>
    </citation>
    <scope>NUCLEOTIDE SEQUENCE</scope>
    <source>
        <strain evidence="2">E2R20</strain>
    </source>
</reference>
<organism evidence="2 3">
    <name type="scientific">Staphylococcus pasteuri_A</name>
    <dbReference type="NCBI Taxonomy" id="3062664"/>
    <lineage>
        <taxon>Bacteria</taxon>
        <taxon>Bacillati</taxon>
        <taxon>Bacillota</taxon>
        <taxon>Bacilli</taxon>
        <taxon>Bacillales</taxon>
        <taxon>Staphylococcaceae</taxon>
        <taxon>Staphylococcus</taxon>
    </lineage>
</organism>
<dbReference type="AlphaFoldDB" id="A0AAW7YNQ9"/>
<name>A0AAW7YNQ9_9STAP</name>
<protein>
    <recommendedName>
        <fullName evidence="4">DUF1270 family protein</fullName>
    </recommendedName>
</protein>
<keyword evidence="1" id="KW-0812">Transmembrane</keyword>
<dbReference type="RefSeq" id="WP_303520388.1">
    <property type="nucleotide sequence ID" value="NZ_JAUOQO010000002.1"/>
</dbReference>
<gene>
    <name evidence="2" type="ORF">Q4528_02160</name>
</gene>
<evidence type="ECO:0000313" key="3">
    <source>
        <dbReference type="Proteomes" id="UP001170310"/>
    </source>
</evidence>
<keyword evidence="3" id="KW-1185">Reference proteome</keyword>
<keyword evidence="1" id="KW-1133">Transmembrane helix</keyword>
<dbReference type="Proteomes" id="UP001170310">
    <property type="component" value="Unassembled WGS sequence"/>
</dbReference>
<feature type="transmembrane region" description="Helical" evidence="1">
    <location>
        <begin position="7"/>
        <end position="40"/>
    </location>
</feature>
<accession>A0AAW7YNQ9</accession>
<dbReference type="EMBL" id="JAUOQO010000002">
    <property type="protein sequence ID" value="MDO6572953.1"/>
    <property type="molecule type" value="Genomic_DNA"/>
</dbReference>
<comment type="caution">
    <text evidence="2">The sequence shown here is derived from an EMBL/GenBank/DDBJ whole genome shotgun (WGS) entry which is preliminary data.</text>
</comment>
<evidence type="ECO:0000313" key="2">
    <source>
        <dbReference type="EMBL" id="MDO6572953.1"/>
    </source>
</evidence>
<proteinExistence type="predicted"/>
<keyword evidence="1" id="KW-0472">Membrane</keyword>
<evidence type="ECO:0008006" key="4">
    <source>
        <dbReference type="Google" id="ProtNLM"/>
    </source>
</evidence>